<keyword evidence="2" id="KW-1133">Transmembrane helix</keyword>
<sequence length="158" mass="17091">MKHVFLRGIFVFLLLAVCLSPFFVFAQNIGTDLIKSAANEAGYGENTDEFTFASTLGLVIKALFSFIGIIFLSLMVYAGYLWMTARGKEDQVEKAQEIIRTSIIGLIIAVGAYSITSFIVPRILEKVVEGQPTSGGSENPVDEPGGGSSQDNDLEEEG</sequence>
<keyword evidence="2" id="KW-0472">Membrane</keyword>
<gene>
    <name evidence="3" type="ORF">UX39_C0006G0007</name>
</gene>
<dbReference type="Proteomes" id="UP000034175">
    <property type="component" value="Unassembled WGS sequence"/>
</dbReference>
<evidence type="ECO:0000256" key="1">
    <source>
        <dbReference type="SAM" id="MobiDB-lite"/>
    </source>
</evidence>
<accession>A0A0G1S0R1</accession>
<feature type="transmembrane region" description="Helical" evidence="2">
    <location>
        <begin position="103"/>
        <end position="124"/>
    </location>
</feature>
<keyword evidence="2" id="KW-0812">Transmembrane</keyword>
<evidence type="ECO:0000313" key="3">
    <source>
        <dbReference type="EMBL" id="KKU26795.1"/>
    </source>
</evidence>
<protein>
    <recommendedName>
        <fullName evidence="5">TrbC/VIRB2 family protein</fullName>
    </recommendedName>
</protein>
<dbReference type="Pfam" id="PF18895">
    <property type="entry name" value="T4SS_pilin"/>
    <property type="match status" value="1"/>
</dbReference>
<dbReference type="InterPro" id="IPR043993">
    <property type="entry name" value="T4SS_pilin"/>
</dbReference>
<evidence type="ECO:0000256" key="2">
    <source>
        <dbReference type="SAM" id="Phobius"/>
    </source>
</evidence>
<proteinExistence type="predicted"/>
<comment type="caution">
    <text evidence="3">The sequence shown here is derived from an EMBL/GenBank/DDBJ whole genome shotgun (WGS) entry which is preliminary data.</text>
</comment>
<dbReference type="EMBL" id="LCMA01000006">
    <property type="protein sequence ID" value="KKU26795.1"/>
    <property type="molecule type" value="Genomic_DNA"/>
</dbReference>
<name>A0A0G1S0R1_9BACT</name>
<organism evidence="3 4">
    <name type="scientific">Candidatus Magasanikbacteria bacterium GW2011_GWA2_46_17</name>
    <dbReference type="NCBI Taxonomy" id="1619042"/>
    <lineage>
        <taxon>Bacteria</taxon>
        <taxon>Candidatus Magasanikiibacteriota</taxon>
    </lineage>
</organism>
<dbReference type="AlphaFoldDB" id="A0A0G1S0R1"/>
<feature type="region of interest" description="Disordered" evidence="1">
    <location>
        <begin position="130"/>
        <end position="158"/>
    </location>
</feature>
<reference evidence="3 4" key="1">
    <citation type="journal article" date="2015" name="Nature">
        <title>rRNA introns, odd ribosomes, and small enigmatic genomes across a large radiation of phyla.</title>
        <authorList>
            <person name="Brown C.T."/>
            <person name="Hug L.A."/>
            <person name="Thomas B.C."/>
            <person name="Sharon I."/>
            <person name="Castelle C.J."/>
            <person name="Singh A."/>
            <person name="Wilkins M.J."/>
            <person name="Williams K.H."/>
            <person name="Banfield J.F."/>
        </authorList>
    </citation>
    <scope>NUCLEOTIDE SEQUENCE [LARGE SCALE GENOMIC DNA]</scope>
</reference>
<evidence type="ECO:0008006" key="5">
    <source>
        <dbReference type="Google" id="ProtNLM"/>
    </source>
</evidence>
<evidence type="ECO:0000313" key="4">
    <source>
        <dbReference type="Proteomes" id="UP000034175"/>
    </source>
</evidence>
<feature type="transmembrane region" description="Helical" evidence="2">
    <location>
        <begin position="50"/>
        <end position="82"/>
    </location>
</feature>